<dbReference type="KEGG" id="sesp:BN6_59150"/>
<dbReference type="Proteomes" id="UP000006281">
    <property type="component" value="Chromosome"/>
</dbReference>
<dbReference type="STRING" id="1179773.BN6_59150"/>
<dbReference type="InterPro" id="IPR052907">
    <property type="entry name" value="Beta-lactamase/esterase"/>
</dbReference>
<proteinExistence type="predicted"/>
<evidence type="ECO:0000313" key="3">
    <source>
        <dbReference type="Proteomes" id="UP000006281"/>
    </source>
</evidence>
<dbReference type="Pfam" id="PF00144">
    <property type="entry name" value="Beta-lactamase"/>
    <property type="match status" value="1"/>
</dbReference>
<sequence>MSSPVEGTVAPGFERVAEVFAGDGPAQCCVYVGGEPVVDLWRSLPEDALLAVFSATKGATAACANLLVQRGLLDLDAPVTDYWPEYGQRGKESTLVRWLLSHRAGLLAPEPGLTFDDVADWDRVVGALAAAAPVWAPGTDYGYHAQSFGWLVGEVVRRVDGRGLGRFFAEEVAGPAGAEFWIGLPEPLDHRVVPPAHAPIPGGGGPAPDDLAAYVGPHLVSAMTMNGAFPDDLVAAAGDRRYRAAELGGSGGVASARGLARLYAWLLDAFTPETVADVRRVETSGPDRVLTSAAMPIEQRFGRGFMPAGPPGTFGHPGLGTTAFADPSRGVAFGHVTPRVPFGPPGSDPDVARVVDAVYARL</sequence>
<dbReference type="AlphaFoldDB" id="K0K6N3"/>
<feature type="domain" description="Beta-lactamase-related" evidence="1">
    <location>
        <begin position="28"/>
        <end position="342"/>
    </location>
</feature>
<accession>K0K6N3</accession>
<dbReference type="PATRIC" id="fig|1179773.3.peg.5953"/>
<dbReference type="InterPro" id="IPR001466">
    <property type="entry name" value="Beta-lactam-related"/>
</dbReference>
<gene>
    <name evidence="2" type="ordered locus">BN6_59150</name>
</gene>
<dbReference type="RefSeq" id="WP_015103283.1">
    <property type="nucleotide sequence ID" value="NC_019673.1"/>
</dbReference>
<dbReference type="PANTHER" id="PTHR43319">
    <property type="entry name" value="BETA-LACTAMASE-RELATED"/>
    <property type="match status" value="1"/>
</dbReference>
<reference evidence="2 3" key="1">
    <citation type="journal article" date="2012" name="BMC Genomics">
        <title>Complete genome sequence of Saccharothrix espanaensis DSM 44229T and comparison to the other completely sequenced Pseudonocardiaceae.</title>
        <authorList>
            <person name="Strobel T."/>
            <person name="Al-Dilaimi A."/>
            <person name="Blom J."/>
            <person name="Gessner A."/>
            <person name="Kalinowski J."/>
            <person name="Luzhetska M."/>
            <person name="Puhler A."/>
            <person name="Szczepanowski R."/>
            <person name="Bechthold A."/>
            <person name="Ruckert C."/>
        </authorList>
    </citation>
    <scope>NUCLEOTIDE SEQUENCE [LARGE SCALE GENOMIC DNA]</scope>
    <source>
        <strain evidence="3">ATCC 51144 / DSM 44229 / JCM 9112 / NBRC 15066 / NRRL 15764</strain>
    </source>
</reference>
<dbReference type="SUPFAM" id="SSF56601">
    <property type="entry name" value="beta-lactamase/transpeptidase-like"/>
    <property type="match status" value="1"/>
</dbReference>
<dbReference type="OrthoDB" id="9809635at2"/>
<evidence type="ECO:0000313" key="2">
    <source>
        <dbReference type="EMBL" id="CCH33172.1"/>
    </source>
</evidence>
<dbReference type="eggNOG" id="COG1680">
    <property type="taxonomic scope" value="Bacteria"/>
</dbReference>
<dbReference type="PANTHER" id="PTHR43319:SF3">
    <property type="entry name" value="BETA-LACTAMASE-RELATED DOMAIN-CONTAINING PROTEIN"/>
    <property type="match status" value="1"/>
</dbReference>
<dbReference type="HOGENOM" id="CLU_035614_3_0_11"/>
<dbReference type="Gene3D" id="3.40.710.10">
    <property type="entry name" value="DD-peptidase/beta-lactamase superfamily"/>
    <property type="match status" value="1"/>
</dbReference>
<evidence type="ECO:0000259" key="1">
    <source>
        <dbReference type="Pfam" id="PF00144"/>
    </source>
</evidence>
<organism evidence="2 3">
    <name type="scientific">Saccharothrix espanaensis (strain ATCC 51144 / DSM 44229 / JCM 9112 / NBRC 15066 / NRRL 15764)</name>
    <dbReference type="NCBI Taxonomy" id="1179773"/>
    <lineage>
        <taxon>Bacteria</taxon>
        <taxon>Bacillati</taxon>
        <taxon>Actinomycetota</taxon>
        <taxon>Actinomycetes</taxon>
        <taxon>Pseudonocardiales</taxon>
        <taxon>Pseudonocardiaceae</taxon>
        <taxon>Saccharothrix</taxon>
    </lineage>
</organism>
<dbReference type="InterPro" id="IPR012338">
    <property type="entry name" value="Beta-lactam/transpept-like"/>
</dbReference>
<keyword evidence="3" id="KW-1185">Reference proteome</keyword>
<name>K0K6N3_SACES</name>
<protein>
    <submittedName>
        <fullName evidence="2">Beta-lactamase</fullName>
    </submittedName>
</protein>
<dbReference type="EMBL" id="HE804045">
    <property type="protein sequence ID" value="CCH33172.1"/>
    <property type="molecule type" value="Genomic_DNA"/>
</dbReference>